<evidence type="ECO:0000313" key="3">
    <source>
        <dbReference type="EMBL" id="KAL1402246.1"/>
    </source>
</evidence>
<feature type="transmembrane region" description="Helical" evidence="2">
    <location>
        <begin position="45"/>
        <end position="65"/>
    </location>
</feature>
<evidence type="ECO:0000256" key="1">
    <source>
        <dbReference type="SAM" id="MobiDB-lite"/>
    </source>
</evidence>
<proteinExistence type="predicted"/>
<feature type="compositionally biased region" description="Low complexity" evidence="1">
    <location>
        <begin position="10"/>
        <end position="19"/>
    </location>
</feature>
<keyword evidence="2" id="KW-0472">Membrane</keyword>
<organism evidence="3 4">
    <name type="scientific">Culex pipiens pipiens</name>
    <name type="common">Northern house mosquito</name>
    <dbReference type="NCBI Taxonomy" id="38569"/>
    <lineage>
        <taxon>Eukaryota</taxon>
        <taxon>Metazoa</taxon>
        <taxon>Ecdysozoa</taxon>
        <taxon>Arthropoda</taxon>
        <taxon>Hexapoda</taxon>
        <taxon>Insecta</taxon>
        <taxon>Pterygota</taxon>
        <taxon>Neoptera</taxon>
        <taxon>Endopterygota</taxon>
        <taxon>Diptera</taxon>
        <taxon>Nematocera</taxon>
        <taxon>Culicoidea</taxon>
        <taxon>Culicidae</taxon>
        <taxon>Culicinae</taxon>
        <taxon>Culicini</taxon>
        <taxon>Culex</taxon>
        <taxon>Culex</taxon>
    </lineage>
</organism>
<keyword evidence="4" id="KW-1185">Reference proteome</keyword>
<sequence>MSSQPKIRKSTSVSRSSPSDCDGVFCCLSLEAKDTLLLASTRPPAVMVIVVVVVAAAAAVFDELIPRWDRREGRNTWFPMKDGEHSGGMQTTTGGTHVRRDPERIYGGNFVHLREKTHAPKGQME</sequence>
<dbReference type="EMBL" id="JBEHCU010003328">
    <property type="protein sequence ID" value="KAL1402246.1"/>
    <property type="molecule type" value="Genomic_DNA"/>
</dbReference>
<dbReference type="Proteomes" id="UP001562425">
    <property type="component" value="Unassembled WGS sequence"/>
</dbReference>
<protein>
    <submittedName>
        <fullName evidence="3">Uncharacterized protein</fullName>
    </submittedName>
</protein>
<feature type="region of interest" description="Disordered" evidence="1">
    <location>
        <begin position="76"/>
        <end position="102"/>
    </location>
</feature>
<name>A0ABD1DR69_CULPP</name>
<dbReference type="AlphaFoldDB" id="A0ABD1DR69"/>
<evidence type="ECO:0000256" key="2">
    <source>
        <dbReference type="SAM" id="Phobius"/>
    </source>
</evidence>
<reference evidence="3 4" key="1">
    <citation type="submission" date="2024-05" db="EMBL/GenBank/DDBJ databases">
        <title>Culex pipiens pipiens assembly and annotation.</title>
        <authorList>
            <person name="Alout H."/>
            <person name="Durand T."/>
        </authorList>
    </citation>
    <scope>NUCLEOTIDE SEQUENCE [LARGE SCALE GENOMIC DNA]</scope>
    <source>
        <strain evidence="3">HA-2024</strain>
        <tissue evidence="3">Whole body</tissue>
    </source>
</reference>
<gene>
    <name evidence="3" type="ORF">pipiens_019829</name>
</gene>
<keyword evidence="2" id="KW-0812">Transmembrane</keyword>
<evidence type="ECO:0000313" key="4">
    <source>
        <dbReference type="Proteomes" id="UP001562425"/>
    </source>
</evidence>
<comment type="caution">
    <text evidence="3">The sequence shown here is derived from an EMBL/GenBank/DDBJ whole genome shotgun (WGS) entry which is preliminary data.</text>
</comment>
<keyword evidence="2" id="KW-1133">Transmembrane helix</keyword>
<accession>A0ABD1DR69</accession>
<feature type="region of interest" description="Disordered" evidence="1">
    <location>
        <begin position="1"/>
        <end position="20"/>
    </location>
</feature>